<evidence type="ECO:0000259" key="3">
    <source>
        <dbReference type="SMART" id="SM00331"/>
    </source>
</evidence>
<feature type="transmembrane region" description="Helical" evidence="2">
    <location>
        <begin position="150"/>
        <end position="168"/>
    </location>
</feature>
<feature type="transmembrane region" description="Helical" evidence="2">
    <location>
        <begin position="20"/>
        <end position="38"/>
    </location>
</feature>
<sequence length="429" mass="48304">MENKRRRVDAFELDEEVLKISRICLAVFFTFISFGIFAPTEELGLHDPKWMRILHSSVTLIIFALTFFSSKLRENIQSVMLVLFYSMSAHSLILLYWNDLYIGYLVGMILVITCIGVSFVDRRWLVHYLGFVVTAGILVGIYTEKPDVDLSLYLSAILTPAIVSYLTLNIRLSSVEKLRESQLQLKLFHERMSYDLELASDTQNNLVTRVWPKTKGYKCSSFFKAFDGVGGDAISYVIRPDGRIVFFFADVSGHGIASAMVSAMAVLSFKNNALDYEDPASCLKAMHNGLKNLVSTNHISACILYFSPEEKKIDYSYAGHPPMLLINSSGKLEVLEGKGTLIVTALEPRLKNFNRILDSGDKILLYSDGVIEIFSEEDHMYGEDSLISLLKKNAELDGENLLESIYQNISDFSNGVSTDDISMLLLEME</sequence>
<dbReference type="RefSeq" id="WP_135623668.1">
    <property type="nucleotide sequence ID" value="NZ_RQGD01000025.1"/>
</dbReference>
<reference evidence="4" key="1">
    <citation type="journal article" date="2019" name="PLoS Negl. Trop. Dis.">
        <title>Revisiting the worldwide diversity of Leptospira species in the environment.</title>
        <authorList>
            <person name="Vincent A.T."/>
            <person name="Schiettekatte O."/>
            <person name="Bourhy P."/>
            <person name="Veyrier F.J."/>
            <person name="Picardeau M."/>
        </authorList>
    </citation>
    <scope>NUCLEOTIDE SEQUENCE [LARGE SCALE GENOMIC DNA]</scope>
    <source>
        <strain evidence="4">201702476</strain>
    </source>
</reference>
<proteinExistence type="predicted"/>
<feature type="transmembrane region" description="Helical" evidence="2">
    <location>
        <begin position="125"/>
        <end position="144"/>
    </location>
</feature>
<keyword evidence="5" id="KW-1185">Reference proteome</keyword>
<dbReference type="PANTHER" id="PTHR43156:SF2">
    <property type="entry name" value="STAGE II SPORULATION PROTEIN E"/>
    <property type="match status" value="1"/>
</dbReference>
<dbReference type="OrthoDB" id="305353at2"/>
<feature type="transmembrane region" description="Helical" evidence="2">
    <location>
        <begin position="80"/>
        <end position="97"/>
    </location>
</feature>
<evidence type="ECO:0000256" key="1">
    <source>
        <dbReference type="ARBA" id="ARBA00022801"/>
    </source>
</evidence>
<feature type="domain" description="PPM-type phosphatase" evidence="3">
    <location>
        <begin position="214"/>
        <end position="428"/>
    </location>
</feature>
<dbReference type="Pfam" id="PF07228">
    <property type="entry name" value="SpoIIE"/>
    <property type="match status" value="1"/>
</dbReference>
<feature type="transmembrane region" description="Helical" evidence="2">
    <location>
        <begin position="50"/>
        <end position="68"/>
    </location>
</feature>
<keyword evidence="2" id="KW-0812">Transmembrane</keyword>
<protein>
    <submittedName>
        <fullName evidence="4">Serine/threonine-protein phosphatase</fullName>
    </submittedName>
</protein>
<dbReference type="SUPFAM" id="SSF81606">
    <property type="entry name" value="PP2C-like"/>
    <property type="match status" value="1"/>
</dbReference>
<dbReference type="InterPro" id="IPR001932">
    <property type="entry name" value="PPM-type_phosphatase-like_dom"/>
</dbReference>
<dbReference type="Gene3D" id="3.60.40.10">
    <property type="entry name" value="PPM-type phosphatase domain"/>
    <property type="match status" value="1"/>
</dbReference>
<keyword evidence="1" id="KW-0378">Hydrolase</keyword>
<evidence type="ECO:0000313" key="5">
    <source>
        <dbReference type="Proteomes" id="UP000297693"/>
    </source>
</evidence>
<name>A0A4R9K0G8_9LEPT</name>
<dbReference type="InterPro" id="IPR036457">
    <property type="entry name" value="PPM-type-like_dom_sf"/>
</dbReference>
<keyword evidence="2" id="KW-0472">Membrane</keyword>
<organism evidence="4 5">
    <name type="scientific">Leptospira ognonensis</name>
    <dbReference type="NCBI Taxonomy" id="2484945"/>
    <lineage>
        <taxon>Bacteria</taxon>
        <taxon>Pseudomonadati</taxon>
        <taxon>Spirochaetota</taxon>
        <taxon>Spirochaetia</taxon>
        <taxon>Leptospirales</taxon>
        <taxon>Leptospiraceae</taxon>
        <taxon>Leptospira</taxon>
    </lineage>
</organism>
<accession>A0A4R9K0G8</accession>
<gene>
    <name evidence="4" type="ORF">EHQ58_09530</name>
</gene>
<dbReference type="AlphaFoldDB" id="A0A4R9K0G8"/>
<evidence type="ECO:0000256" key="2">
    <source>
        <dbReference type="SAM" id="Phobius"/>
    </source>
</evidence>
<keyword evidence="2" id="KW-1133">Transmembrane helix</keyword>
<dbReference type="InterPro" id="IPR052016">
    <property type="entry name" value="Bact_Sigma-Reg"/>
</dbReference>
<feature type="transmembrane region" description="Helical" evidence="2">
    <location>
        <begin position="103"/>
        <end position="120"/>
    </location>
</feature>
<comment type="caution">
    <text evidence="4">The sequence shown here is derived from an EMBL/GenBank/DDBJ whole genome shotgun (WGS) entry which is preliminary data.</text>
</comment>
<dbReference type="GO" id="GO:0016791">
    <property type="term" value="F:phosphatase activity"/>
    <property type="evidence" value="ECO:0007669"/>
    <property type="project" value="TreeGrafter"/>
</dbReference>
<dbReference type="EMBL" id="RQGD01000025">
    <property type="protein sequence ID" value="TGL59143.1"/>
    <property type="molecule type" value="Genomic_DNA"/>
</dbReference>
<evidence type="ECO:0000313" key="4">
    <source>
        <dbReference type="EMBL" id="TGL59143.1"/>
    </source>
</evidence>
<dbReference type="PANTHER" id="PTHR43156">
    <property type="entry name" value="STAGE II SPORULATION PROTEIN E-RELATED"/>
    <property type="match status" value="1"/>
</dbReference>
<dbReference type="Proteomes" id="UP000297693">
    <property type="component" value="Unassembled WGS sequence"/>
</dbReference>
<dbReference type="SMART" id="SM00331">
    <property type="entry name" value="PP2C_SIG"/>
    <property type="match status" value="1"/>
</dbReference>